<keyword evidence="4" id="KW-0597">Phosphoprotein</keyword>
<dbReference type="RefSeq" id="WP_244130456.1">
    <property type="nucleotide sequence ID" value="NZ_CABVPL010000003.1"/>
</dbReference>
<dbReference type="SUPFAM" id="SSF158472">
    <property type="entry name" value="HAMP domain-like"/>
    <property type="match status" value="1"/>
</dbReference>
<keyword evidence="6 14" id="KW-0418">Kinase</keyword>
<dbReference type="CDD" id="cd16917">
    <property type="entry name" value="HATPase_UhpB-NarQ-NarX-like"/>
    <property type="match status" value="1"/>
</dbReference>
<organism evidence="14 15">
    <name type="scientific">Burkholderia latens</name>
    <dbReference type="NCBI Taxonomy" id="488446"/>
    <lineage>
        <taxon>Bacteria</taxon>
        <taxon>Pseudomonadati</taxon>
        <taxon>Pseudomonadota</taxon>
        <taxon>Betaproteobacteria</taxon>
        <taxon>Burkholderiales</taxon>
        <taxon>Burkholderiaceae</taxon>
        <taxon>Burkholderia</taxon>
        <taxon>Burkholderia cepacia complex</taxon>
    </lineage>
</organism>
<evidence type="ECO:0000256" key="2">
    <source>
        <dbReference type="ARBA" id="ARBA00004370"/>
    </source>
</evidence>
<comment type="subcellular location">
    <subcellularLocation>
        <location evidence="2">Membrane</location>
    </subcellularLocation>
</comment>
<keyword evidence="9" id="KW-0812">Transmembrane</keyword>
<feature type="transmembrane region" description="Helical" evidence="9">
    <location>
        <begin position="160"/>
        <end position="179"/>
    </location>
</feature>
<name>A0A6P2HID6_9BURK</name>
<feature type="domain" description="HAMP" evidence="13">
    <location>
        <begin position="181"/>
        <end position="233"/>
    </location>
</feature>
<proteinExistence type="predicted"/>
<dbReference type="PROSITE" id="PS50885">
    <property type="entry name" value="HAMP"/>
    <property type="match status" value="1"/>
</dbReference>
<dbReference type="InterPro" id="IPR036890">
    <property type="entry name" value="HATPase_C_sf"/>
</dbReference>
<dbReference type="InterPro" id="IPR000700">
    <property type="entry name" value="PAS-assoc_C"/>
</dbReference>
<comment type="catalytic activity">
    <reaction evidence="1">
        <text>ATP + protein L-histidine = ADP + protein N-phospho-L-histidine.</text>
        <dbReference type="EC" id="2.7.13.3"/>
    </reaction>
</comment>
<dbReference type="SMART" id="SM00091">
    <property type="entry name" value="PAS"/>
    <property type="match status" value="1"/>
</dbReference>
<reference evidence="14 15" key="1">
    <citation type="submission" date="2019-09" db="EMBL/GenBank/DDBJ databases">
        <authorList>
            <person name="Depoorter E."/>
        </authorList>
    </citation>
    <scope>NUCLEOTIDE SEQUENCE [LARGE SCALE GENOMIC DNA]</scope>
    <source>
        <strain evidence="14">LMG 24064</strain>
    </source>
</reference>
<evidence type="ECO:0000259" key="10">
    <source>
        <dbReference type="PROSITE" id="PS50109"/>
    </source>
</evidence>
<keyword evidence="7" id="KW-0902">Two-component regulatory system</keyword>
<evidence type="ECO:0000313" key="15">
    <source>
        <dbReference type="Proteomes" id="UP000494222"/>
    </source>
</evidence>
<dbReference type="EMBL" id="CABVPL010000003">
    <property type="protein sequence ID" value="VWB16679.1"/>
    <property type="molecule type" value="Genomic_DNA"/>
</dbReference>
<evidence type="ECO:0000256" key="5">
    <source>
        <dbReference type="ARBA" id="ARBA00022679"/>
    </source>
</evidence>
<dbReference type="InterPro" id="IPR000014">
    <property type="entry name" value="PAS"/>
</dbReference>
<evidence type="ECO:0000259" key="13">
    <source>
        <dbReference type="PROSITE" id="PS50885"/>
    </source>
</evidence>
<dbReference type="InterPro" id="IPR035965">
    <property type="entry name" value="PAS-like_dom_sf"/>
</dbReference>
<dbReference type="InterPro" id="IPR005467">
    <property type="entry name" value="His_kinase_dom"/>
</dbReference>
<dbReference type="InterPro" id="IPR050482">
    <property type="entry name" value="Sensor_HK_TwoCompSys"/>
</dbReference>
<dbReference type="PANTHER" id="PTHR24421:SF59">
    <property type="entry name" value="OXYGEN SENSOR HISTIDINE KINASE NREB"/>
    <property type="match status" value="1"/>
</dbReference>
<keyword evidence="9" id="KW-1133">Transmembrane helix</keyword>
<feature type="domain" description="PAC" evidence="12">
    <location>
        <begin position="313"/>
        <end position="365"/>
    </location>
</feature>
<dbReference type="GO" id="GO:0046983">
    <property type="term" value="F:protein dimerization activity"/>
    <property type="evidence" value="ECO:0007669"/>
    <property type="project" value="InterPro"/>
</dbReference>
<dbReference type="SUPFAM" id="SSF55785">
    <property type="entry name" value="PYP-like sensor domain (PAS domain)"/>
    <property type="match status" value="1"/>
</dbReference>
<dbReference type="GeneID" id="99787887"/>
<dbReference type="PROSITE" id="PS50113">
    <property type="entry name" value="PAC"/>
    <property type="match status" value="1"/>
</dbReference>
<dbReference type="EC" id="2.7.13.3" evidence="3"/>
<accession>A0A6P2HID6</accession>
<dbReference type="Gene3D" id="1.20.5.1930">
    <property type="match status" value="1"/>
</dbReference>
<dbReference type="Pfam" id="PF00989">
    <property type="entry name" value="PAS"/>
    <property type="match status" value="1"/>
</dbReference>
<dbReference type="Pfam" id="PF02518">
    <property type="entry name" value="HATPase_c"/>
    <property type="match status" value="1"/>
</dbReference>
<evidence type="ECO:0000259" key="11">
    <source>
        <dbReference type="PROSITE" id="PS50112"/>
    </source>
</evidence>
<dbReference type="SUPFAM" id="SSF55874">
    <property type="entry name" value="ATPase domain of HSP90 chaperone/DNA topoisomerase II/histidine kinase"/>
    <property type="match status" value="1"/>
</dbReference>
<evidence type="ECO:0000256" key="8">
    <source>
        <dbReference type="SAM" id="Coils"/>
    </source>
</evidence>
<feature type="transmembrane region" description="Helical" evidence="9">
    <location>
        <begin position="20"/>
        <end position="39"/>
    </location>
</feature>
<dbReference type="GO" id="GO:0000155">
    <property type="term" value="F:phosphorelay sensor kinase activity"/>
    <property type="evidence" value="ECO:0007669"/>
    <property type="project" value="InterPro"/>
</dbReference>
<gene>
    <name evidence="14" type="ORF">BLA24064_00613</name>
</gene>
<evidence type="ECO:0000313" key="14">
    <source>
        <dbReference type="EMBL" id="VWB16679.1"/>
    </source>
</evidence>
<dbReference type="CDD" id="cd00130">
    <property type="entry name" value="PAS"/>
    <property type="match status" value="1"/>
</dbReference>
<dbReference type="InterPro" id="IPR003660">
    <property type="entry name" value="HAMP_dom"/>
</dbReference>
<sequence length="611" mass="67197">MFHLDRLIRFYPSGLQRKLMLAFFVLVVVVGGVGGYALTEHERTVHTEMLETKATRVADLLSIALEPPLWNVDRQAIASLLAALASNPEVAELTVTSVDVGVVMSVQPIAFIDPSDTIVRTRAVFHKASGAAPAEKLGEIRVVLSKASVKEQIRHAQTTLLAAMVSLLLGLYASVYCLLKRTVHQPVAELIATVDAISGGNLAARSAVASADELGELANRINMMAISLHQSTVRLTESERKYRRIFENAIEGMFLIDREGRMSDVNPAMVRLLGYRSADEVIHGNPVSGQPPAFTPWQTRYLFSTAYESGGIVGLEMELWKPTGEPIWVELNACIVANEHGESECMEGMLADVTARRRAHESLRLHHAELKRENAERKRAERELMASREQLRRLSAHMESIREEERKQIAMMIHDELGQILTALRIDLSLLKERVGPECEELSTIEQMRGLVDKTLRIGRDIASHLRPAALNFGLASALEWLASEFSRRGSAHCRFIMSGAEPQLADSQATAVFRIAQEALTNVARHADATQVELRLTGLRAGLELAIVDDGRGFDPSVASKGGSYGLLGMMERARLLGADLNIESDEGRGSAIYVKLETKFVAPMLSDAS</sequence>
<dbReference type="PROSITE" id="PS50112">
    <property type="entry name" value="PAS"/>
    <property type="match status" value="1"/>
</dbReference>
<evidence type="ECO:0000256" key="9">
    <source>
        <dbReference type="SAM" id="Phobius"/>
    </source>
</evidence>
<feature type="domain" description="PAS" evidence="11">
    <location>
        <begin position="238"/>
        <end position="279"/>
    </location>
</feature>
<keyword evidence="9" id="KW-0472">Membrane</keyword>
<dbReference type="Proteomes" id="UP000494222">
    <property type="component" value="Unassembled WGS sequence"/>
</dbReference>
<keyword evidence="5" id="KW-0808">Transferase</keyword>
<dbReference type="GO" id="GO:0006355">
    <property type="term" value="P:regulation of DNA-templated transcription"/>
    <property type="evidence" value="ECO:0007669"/>
    <property type="project" value="InterPro"/>
</dbReference>
<keyword evidence="8" id="KW-0175">Coiled coil</keyword>
<evidence type="ECO:0000256" key="6">
    <source>
        <dbReference type="ARBA" id="ARBA00022777"/>
    </source>
</evidence>
<dbReference type="SMART" id="SM00304">
    <property type="entry name" value="HAMP"/>
    <property type="match status" value="1"/>
</dbReference>
<dbReference type="InterPro" id="IPR011712">
    <property type="entry name" value="Sig_transdc_His_kin_sub3_dim/P"/>
</dbReference>
<dbReference type="AlphaFoldDB" id="A0A6P2HID6"/>
<dbReference type="InterPro" id="IPR013767">
    <property type="entry name" value="PAS_fold"/>
</dbReference>
<dbReference type="CDD" id="cd06225">
    <property type="entry name" value="HAMP"/>
    <property type="match status" value="1"/>
</dbReference>
<protein>
    <recommendedName>
        <fullName evidence="3">histidine kinase</fullName>
        <ecNumber evidence="3">2.7.13.3</ecNumber>
    </recommendedName>
</protein>
<dbReference type="InterPro" id="IPR003594">
    <property type="entry name" value="HATPase_dom"/>
</dbReference>
<evidence type="ECO:0000256" key="4">
    <source>
        <dbReference type="ARBA" id="ARBA00022553"/>
    </source>
</evidence>
<dbReference type="PANTHER" id="PTHR24421">
    <property type="entry name" value="NITRATE/NITRITE SENSOR PROTEIN NARX-RELATED"/>
    <property type="match status" value="1"/>
</dbReference>
<evidence type="ECO:0000259" key="12">
    <source>
        <dbReference type="PROSITE" id="PS50113"/>
    </source>
</evidence>
<evidence type="ECO:0000256" key="7">
    <source>
        <dbReference type="ARBA" id="ARBA00023012"/>
    </source>
</evidence>
<dbReference type="GO" id="GO:0016020">
    <property type="term" value="C:membrane"/>
    <property type="evidence" value="ECO:0007669"/>
    <property type="project" value="UniProtKB-SubCell"/>
</dbReference>
<feature type="coiled-coil region" evidence="8">
    <location>
        <begin position="363"/>
        <end position="404"/>
    </location>
</feature>
<dbReference type="Pfam" id="PF07730">
    <property type="entry name" value="HisKA_3"/>
    <property type="match status" value="1"/>
</dbReference>
<feature type="domain" description="Histidine kinase" evidence="10">
    <location>
        <begin position="412"/>
        <end position="602"/>
    </location>
</feature>
<evidence type="ECO:0000256" key="3">
    <source>
        <dbReference type="ARBA" id="ARBA00012438"/>
    </source>
</evidence>
<dbReference type="Gene3D" id="6.10.340.10">
    <property type="match status" value="1"/>
</dbReference>
<dbReference type="NCBIfam" id="TIGR00229">
    <property type="entry name" value="sensory_box"/>
    <property type="match status" value="1"/>
</dbReference>
<dbReference type="Pfam" id="PF00672">
    <property type="entry name" value="HAMP"/>
    <property type="match status" value="1"/>
</dbReference>
<dbReference type="Gene3D" id="3.30.450.20">
    <property type="entry name" value="PAS domain"/>
    <property type="match status" value="1"/>
</dbReference>
<evidence type="ECO:0000256" key="1">
    <source>
        <dbReference type="ARBA" id="ARBA00000085"/>
    </source>
</evidence>
<dbReference type="SMART" id="SM00387">
    <property type="entry name" value="HATPase_c"/>
    <property type="match status" value="1"/>
</dbReference>
<dbReference type="PROSITE" id="PS50109">
    <property type="entry name" value="HIS_KIN"/>
    <property type="match status" value="1"/>
</dbReference>
<dbReference type="Gene3D" id="3.30.565.10">
    <property type="entry name" value="Histidine kinase-like ATPase, C-terminal domain"/>
    <property type="match status" value="1"/>
</dbReference>